<dbReference type="PANTHER" id="PTHR21290">
    <property type="entry name" value="SPHINGOMYELIN SYNTHETASE"/>
    <property type="match status" value="1"/>
</dbReference>
<evidence type="ECO:0000313" key="12">
    <source>
        <dbReference type="EMBL" id="VDM13230.1"/>
    </source>
</evidence>
<evidence type="ECO:0000313" key="13">
    <source>
        <dbReference type="Proteomes" id="UP000270924"/>
    </source>
</evidence>
<dbReference type="GO" id="GO:0033188">
    <property type="term" value="F:sphingomyelin synthase activity"/>
    <property type="evidence" value="ECO:0007669"/>
    <property type="project" value="TreeGrafter"/>
</dbReference>
<feature type="transmembrane region" description="Helical" evidence="10">
    <location>
        <begin position="108"/>
        <end position="130"/>
    </location>
</feature>
<dbReference type="Pfam" id="PF14360">
    <property type="entry name" value="PAP2_C"/>
    <property type="match status" value="1"/>
</dbReference>
<protein>
    <recommendedName>
        <fullName evidence="11">Sphingomyelin synthase-like domain-containing protein</fullName>
    </recommendedName>
</protein>
<feature type="transmembrane region" description="Helical" evidence="10">
    <location>
        <begin position="240"/>
        <end position="260"/>
    </location>
</feature>
<evidence type="ECO:0000256" key="8">
    <source>
        <dbReference type="ARBA" id="ARBA00023136"/>
    </source>
</evidence>
<organism evidence="12 13">
    <name type="scientific">Wuchereria bancrofti</name>
    <dbReference type="NCBI Taxonomy" id="6293"/>
    <lineage>
        <taxon>Eukaryota</taxon>
        <taxon>Metazoa</taxon>
        <taxon>Ecdysozoa</taxon>
        <taxon>Nematoda</taxon>
        <taxon>Chromadorea</taxon>
        <taxon>Rhabditida</taxon>
        <taxon>Spirurina</taxon>
        <taxon>Spiruromorpha</taxon>
        <taxon>Filarioidea</taxon>
        <taxon>Onchocercidae</taxon>
        <taxon>Wuchereria</taxon>
    </lineage>
</organism>
<comment type="subcellular location">
    <subcellularLocation>
        <location evidence="1">Membrane</location>
        <topology evidence="1">Multi-pass membrane protein</topology>
    </subcellularLocation>
</comment>
<keyword evidence="13" id="KW-1185">Reference proteome</keyword>
<evidence type="ECO:0000256" key="6">
    <source>
        <dbReference type="ARBA" id="ARBA00022989"/>
    </source>
</evidence>
<accession>A0A3P7DT64</accession>
<feature type="transmembrane region" description="Helical" evidence="10">
    <location>
        <begin position="266"/>
        <end position="288"/>
    </location>
</feature>
<keyword evidence="8 10" id="KW-0472">Membrane</keyword>
<sequence length="362" mass="42311">MRKGIERRESETNFIRNISFNDDNSTDSESNLKESKKEKKILENTEKKKRAQESLITYRPEYLKTFICFLALLVSLILNQLVICLAHDITSRDALPDLVFTLVPEQEWALAVGDMLTCIAGILALGFIAVFHRYRFIVLRRLIFTITVLYTFRAICLSVTHIPASYQNNYHKCAKPNHQATILSVLKRFAQHSFKLGLQISESDKLICGDLLFSGHTIFVSTTTFYFNHYSPHSIWPLRWCLILICIGGMICLSISRTHYSVDVLIAYWLSSFFFSLYHSFILLPHHVRIQTRTYRRLLLFWTMYELEVNVPSGRLENEIEWPLPWPKCLKRCVRNWNRREIETMAGRIAEKLDAHCVKTHL</sequence>
<gene>
    <name evidence="12" type="ORF">WBA_LOCUS6616</name>
</gene>
<keyword evidence="6 10" id="KW-1133">Transmembrane helix</keyword>
<dbReference type="InterPro" id="IPR045221">
    <property type="entry name" value="Sphingomyelin_synth-like"/>
</dbReference>
<evidence type="ECO:0000256" key="1">
    <source>
        <dbReference type="ARBA" id="ARBA00004141"/>
    </source>
</evidence>
<reference evidence="12 13" key="1">
    <citation type="submission" date="2018-11" db="EMBL/GenBank/DDBJ databases">
        <authorList>
            <consortium name="Pathogen Informatics"/>
        </authorList>
    </citation>
    <scope>NUCLEOTIDE SEQUENCE [LARGE SCALE GENOMIC DNA]</scope>
</reference>
<feature type="transmembrane region" description="Helical" evidence="10">
    <location>
        <begin position="66"/>
        <end position="88"/>
    </location>
</feature>
<dbReference type="PANTHER" id="PTHR21290:SF23">
    <property type="entry name" value="PHOSPHATIDYLCHOLINE:CERAMIDE CHOLINEPHOSPHOTRANSFERASE 2"/>
    <property type="match status" value="1"/>
</dbReference>
<evidence type="ECO:0000256" key="3">
    <source>
        <dbReference type="ARBA" id="ARBA00022679"/>
    </source>
</evidence>
<name>A0A3P7DT64_WUCBA</name>
<dbReference type="GO" id="GO:0006686">
    <property type="term" value="P:sphingomyelin biosynthetic process"/>
    <property type="evidence" value="ECO:0007669"/>
    <property type="project" value="TreeGrafter"/>
</dbReference>
<dbReference type="InterPro" id="IPR025749">
    <property type="entry name" value="Sphingomyelin_synth-like_dom"/>
</dbReference>
<evidence type="ECO:0000256" key="4">
    <source>
        <dbReference type="ARBA" id="ARBA00022692"/>
    </source>
</evidence>
<dbReference type="GO" id="GO:0000139">
    <property type="term" value="C:Golgi membrane"/>
    <property type="evidence" value="ECO:0007669"/>
    <property type="project" value="TreeGrafter"/>
</dbReference>
<feature type="region of interest" description="Disordered" evidence="9">
    <location>
        <begin position="18"/>
        <end position="38"/>
    </location>
</feature>
<evidence type="ECO:0000256" key="2">
    <source>
        <dbReference type="ARBA" id="ARBA00005441"/>
    </source>
</evidence>
<dbReference type="GO" id="GO:0005886">
    <property type="term" value="C:plasma membrane"/>
    <property type="evidence" value="ECO:0007669"/>
    <property type="project" value="TreeGrafter"/>
</dbReference>
<keyword evidence="3" id="KW-0808">Transferase</keyword>
<dbReference type="OrthoDB" id="422827at2759"/>
<keyword evidence="4 10" id="KW-0812">Transmembrane</keyword>
<proteinExistence type="inferred from homology"/>
<evidence type="ECO:0000256" key="5">
    <source>
        <dbReference type="ARBA" id="ARBA00022919"/>
    </source>
</evidence>
<keyword evidence="7" id="KW-0443">Lipid metabolism</keyword>
<dbReference type="InParanoid" id="A0A3P7DT64"/>
<dbReference type="EMBL" id="UYWW01004036">
    <property type="protein sequence ID" value="VDM13230.1"/>
    <property type="molecule type" value="Genomic_DNA"/>
</dbReference>
<evidence type="ECO:0000256" key="7">
    <source>
        <dbReference type="ARBA" id="ARBA00023098"/>
    </source>
</evidence>
<feature type="transmembrane region" description="Helical" evidence="10">
    <location>
        <begin position="142"/>
        <end position="162"/>
    </location>
</feature>
<comment type="similarity">
    <text evidence="2">Belongs to the sphingomyelin synthase family.</text>
</comment>
<feature type="domain" description="Sphingomyelin synthase-like" evidence="11">
    <location>
        <begin position="208"/>
        <end position="279"/>
    </location>
</feature>
<dbReference type="GO" id="GO:0046513">
    <property type="term" value="P:ceramide biosynthetic process"/>
    <property type="evidence" value="ECO:0007669"/>
    <property type="project" value="TreeGrafter"/>
</dbReference>
<evidence type="ECO:0000256" key="10">
    <source>
        <dbReference type="SAM" id="Phobius"/>
    </source>
</evidence>
<dbReference type="Proteomes" id="UP000270924">
    <property type="component" value="Unassembled WGS sequence"/>
</dbReference>
<keyword evidence="5" id="KW-0746">Sphingolipid metabolism</keyword>
<dbReference type="OMA" id="IEWPLPW"/>
<dbReference type="GO" id="GO:0047493">
    <property type="term" value="F:ceramide cholinephosphotransferase activity"/>
    <property type="evidence" value="ECO:0007669"/>
    <property type="project" value="TreeGrafter"/>
</dbReference>
<evidence type="ECO:0000256" key="9">
    <source>
        <dbReference type="SAM" id="MobiDB-lite"/>
    </source>
</evidence>
<dbReference type="GO" id="GO:0005789">
    <property type="term" value="C:endoplasmic reticulum membrane"/>
    <property type="evidence" value="ECO:0007669"/>
    <property type="project" value="TreeGrafter"/>
</dbReference>
<dbReference type="FunCoup" id="A0A3P7DT64">
    <property type="interactions" value="22"/>
</dbReference>
<dbReference type="AlphaFoldDB" id="A0A3P7DT64"/>
<evidence type="ECO:0000259" key="11">
    <source>
        <dbReference type="Pfam" id="PF14360"/>
    </source>
</evidence>